<reference evidence="1 2" key="1">
    <citation type="submission" date="2018-09" db="EMBL/GenBank/DDBJ databases">
        <title>Complete genome sequence of Euzebya sp. DY32-46 isolated from seawater of Pacific Ocean.</title>
        <authorList>
            <person name="Xu L."/>
            <person name="Wu Y.-H."/>
            <person name="Xu X.-W."/>
        </authorList>
    </citation>
    <scope>NUCLEOTIDE SEQUENCE [LARGE SCALE GENOMIC DNA]</scope>
    <source>
        <strain evidence="1 2">DY32-46</strain>
    </source>
</reference>
<sequence>MPRGIVGARCGWPVSWLPGRRPNGPCTNASPFPARGQWDCQKRRSLLRLQWRGPRRYHTGLPEHHRR</sequence>
<accession>A0A346XXU5</accession>
<evidence type="ECO:0000313" key="2">
    <source>
        <dbReference type="Proteomes" id="UP000264006"/>
    </source>
</evidence>
<dbReference type="KEGG" id="euz:DVS28_a2361"/>
<organism evidence="1 2">
    <name type="scientific">Euzebya pacifica</name>
    <dbReference type="NCBI Taxonomy" id="1608957"/>
    <lineage>
        <taxon>Bacteria</taxon>
        <taxon>Bacillati</taxon>
        <taxon>Actinomycetota</taxon>
        <taxon>Nitriliruptoria</taxon>
        <taxon>Euzebyales</taxon>
    </lineage>
</organism>
<keyword evidence="2" id="KW-1185">Reference proteome</keyword>
<name>A0A346XXU5_9ACTN</name>
<dbReference type="EMBL" id="CP031165">
    <property type="protein sequence ID" value="AXV07042.1"/>
    <property type="molecule type" value="Genomic_DNA"/>
</dbReference>
<gene>
    <name evidence="1" type="ORF">DVS28_a2361</name>
</gene>
<dbReference type="Proteomes" id="UP000264006">
    <property type="component" value="Chromosome"/>
</dbReference>
<dbReference type="AlphaFoldDB" id="A0A346XXU5"/>
<proteinExistence type="predicted"/>
<evidence type="ECO:0000313" key="1">
    <source>
        <dbReference type="EMBL" id="AXV07042.1"/>
    </source>
</evidence>
<protein>
    <submittedName>
        <fullName evidence="1">Uncharacterized protein</fullName>
    </submittedName>
</protein>